<feature type="non-terminal residue" evidence="1">
    <location>
        <position position="1"/>
    </location>
</feature>
<name>A0A371FJH9_MUCPR</name>
<sequence>MFMFKGLRQGDPLSPFLFLVITRYPFWWQPLMSLHCNTNSIPFTIFGLPIGANPRKFIT</sequence>
<dbReference type="AlphaFoldDB" id="A0A371FJH9"/>
<proteinExistence type="predicted"/>
<accession>A0A371FJH9</accession>
<organism evidence="1 2">
    <name type="scientific">Mucuna pruriens</name>
    <name type="common">Velvet bean</name>
    <name type="synonym">Dolichos pruriens</name>
    <dbReference type="NCBI Taxonomy" id="157652"/>
    <lineage>
        <taxon>Eukaryota</taxon>
        <taxon>Viridiplantae</taxon>
        <taxon>Streptophyta</taxon>
        <taxon>Embryophyta</taxon>
        <taxon>Tracheophyta</taxon>
        <taxon>Spermatophyta</taxon>
        <taxon>Magnoliopsida</taxon>
        <taxon>eudicotyledons</taxon>
        <taxon>Gunneridae</taxon>
        <taxon>Pentapetalae</taxon>
        <taxon>rosids</taxon>
        <taxon>fabids</taxon>
        <taxon>Fabales</taxon>
        <taxon>Fabaceae</taxon>
        <taxon>Papilionoideae</taxon>
        <taxon>50 kb inversion clade</taxon>
        <taxon>NPAAA clade</taxon>
        <taxon>indigoferoid/millettioid clade</taxon>
        <taxon>Phaseoleae</taxon>
        <taxon>Mucuna</taxon>
    </lineage>
</organism>
<gene>
    <name evidence="1" type="ORF">CR513_41321</name>
</gene>
<dbReference type="Proteomes" id="UP000257109">
    <property type="component" value="Unassembled WGS sequence"/>
</dbReference>
<evidence type="ECO:0000313" key="2">
    <source>
        <dbReference type="Proteomes" id="UP000257109"/>
    </source>
</evidence>
<reference evidence="1" key="1">
    <citation type="submission" date="2018-05" db="EMBL/GenBank/DDBJ databases">
        <title>Draft genome of Mucuna pruriens seed.</title>
        <authorList>
            <person name="Nnadi N.E."/>
            <person name="Vos R."/>
            <person name="Hasami M.H."/>
            <person name="Devisetty U.K."/>
            <person name="Aguiy J.C."/>
        </authorList>
    </citation>
    <scope>NUCLEOTIDE SEQUENCE [LARGE SCALE GENOMIC DNA]</scope>
    <source>
        <strain evidence="1">JCA_2017</strain>
    </source>
</reference>
<comment type="caution">
    <text evidence="1">The sequence shown here is derived from an EMBL/GenBank/DDBJ whole genome shotgun (WGS) entry which is preliminary data.</text>
</comment>
<dbReference type="EMBL" id="QJKJ01008876">
    <property type="protein sequence ID" value="RDX78411.1"/>
    <property type="molecule type" value="Genomic_DNA"/>
</dbReference>
<evidence type="ECO:0000313" key="1">
    <source>
        <dbReference type="EMBL" id="RDX78411.1"/>
    </source>
</evidence>
<protein>
    <recommendedName>
        <fullName evidence="3">Reverse transcriptase domain-containing protein</fullName>
    </recommendedName>
</protein>
<dbReference type="OrthoDB" id="850069at2759"/>
<keyword evidence="2" id="KW-1185">Reference proteome</keyword>
<evidence type="ECO:0008006" key="3">
    <source>
        <dbReference type="Google" id="ProtNLM"/>
    </source>
</evidence>